<keyword evidence="3" id="KW-1185">Reference proteome</keyword>
<gene>
    <name evidence="2" type="ORF">ANSO36C_24860</name>
</gene>
<dbReference type="InterPro" id="IPR021215">
    <property type="entry name" value="DUF2752"/>
</dbReference>
<dbReference type="Proteomes" id="UP001055453">
    <property type="component" value="Chromosome"/>
</dbReference>
<evidence type="ECO:0000256" key="1">
    <source>
        <dbReference type="SAM" id="Phobius"/>
    </source>
</evidence>
<accession>A0ABM7Z129</accession>
<name>A0ABM7Z129_NOSCO</name>
<dbReference type="EMBL" id="AP025732">
    <property type="protein sequence ID" value="BDI16684.1"/>
    <property type="molecule type" value="Genomic_DNA"/>
</dbReference>
<evidence type="ECO:0000313" key="2">
    <source>
        <dbReference type="EMBL" id="BDI16684.1"/>
    </source>
</evidence>
<keyword evidence="1" id="KW-0812">Transmembrane</keyword>
<feature type="transmembrane region" description="Helical" evidence="1">
    <location>
        <begin position="120"/>
        <end position="137"/>
    </location>
</feature>
<organism evidence="2 3">
    <name type="scientific">Nostoc cf. commune SO-36</name>
    <dbReference type="NCBI Taxonomy" id="449208"/>
    <lineage>
        <taxon>Bacteria</taxon>
        <taxon>Bacillati</taxon>
        <taxon>Cyanobacteriota</taxon>
        <taxon>Cyanophyceae</taxon>
        <taxon>Nostocales</taxon>
        <taxon>Nostocaceae</taxon>
        <taxon>Nostoc</taxon>
    </lineage>
</organism>
<sequence length="159" mass="17986">MVFQLSPYPLSSHGKLVRWGLLGFSCTPLIGTYFYHQGYRIGFLVCPIRHLTGIPCPTCGMTRSFIAIAQGDLVQAVAENLFGPVLFASFVIVAIHIALELLTKRRITAFYSHLVKQRKLQIIGLFSVLTYHIIRLYNMSQTEEMYLSFINSPLGKLLF</sequence>
<reference evidence="2" key="1">
    <citation type="submission" date="2022-04" db="EMBL/GenBank/DDBJ databases">
        <title>Complete genome sequence of a cyanobacterium, Nostoc sp. SO-36, isolated in Antarctica.</title>
        <authorList>
            <person name="Kanesaki Y."/>
            <person name="Effendi D."/>
            <person name="Sakamoto T."/>
            <person name="Ohtani S."/>
            <person name="Awai K."/>
        </authorList>
    </citation>
    <scope>NUCLEOTIDE SEQUENCE</scope>
    <source>
        <strain evidence="2">SO-36</strain>
    </source>
</reference>
<evidence type="ECO:0000313" key="3">
    <source>
        <dbReference type="Proteomes" id="UP001055453"/>
    </source>
</evidence>
<proteinExistence type="predicted"/>
<keyword evidence="1" id="KW-1133">Transmembrane helix</keyword>
<keyword evidence="1" id="KW-0472">Membrane</keyword>
<feature type="transmembrane region" description="Helical" evidence="1">
    <location>
        <begin position="81"/>
        <end position="99"/>
    </location>
</feature>
<dbReference type="Pfam" id="PF10825">
    <property type="entry name" value="DUF2752"/>
    <property type="match status" value="1"/>
</dbReference>
<protein>
    <recommendedName>
        <fullName evidence="4">DUF2752 domain-containing protein</fullName>
    </recommendedName>
</protein>
<evidence type="ECO:0008006" key="4">
    <source>
        <dbReference type="Google" id="ProtNLM"/>
    </source>
</evidence>